<dbReference type="OrthoDB" id="2576233at2759"/>
<accession>A0A8H7CHM9</accession>
<reference evidence="2" key="1">
    <citation type="submission" date="2020-05" db="EMBL/GenBank/DDBJ databases">
        <title>Mycena genomes resolve the evolution of fungal bioluminescence.</title>
        <authorList>
            <person name="Tsai I.J."/>
        </authorList>
    </citation>
    <scope>NUCLEOTIDE SEQUENCE</scope>
    <source>
        <strain evidence="2">CCC161011</strain>
    </source>
</reference>
<evidence type="ECO:0000256" key="1">
    <source>
        <dbReference type="SAM" id="MobiDB-lite"/>
    </source>
</evidence>
<dbReference type="Pfam" id="PF18759">
    <property type="entry name" value="Plavaka"/>
    <property type="match status" value="1"/>
</dbReference>
<dbReference type="InterPro" id="IPR041078">
    <property type="entry name" value="Plavaka"/>
</dbReference>
<evidence type="ECO:0000313" key="3">
    <source>
        <dbReference type="Proteomes" id="UP000620124"/>
    </source>
</evidence>
<feature type="compositionally biased region" description="Polar residues" evidence="1">
    <location>
        <begin position="39"/>
        <end position="48"/>
    </location>
</feature>
<gene>
    <name evidence="2" type="ORF">MVEN_02179600</name>
</gene>
<proteinExistence type="predicted"/>
<feature type="region of interest" description="Disordered" evidence="1">
    <location>
        <begin position="39"/>
        <end position="67"/>
    </location>
</feature>
<keyword evidence="3" id="KW-1185">Reference proteome</keyword>
<dbReference type="AlphaFoldDB" id="A0A8H7CHM9"/>
<comment type="caution">
    <text evidence="2">The sequence shown here is derived from an EMBL/GenBank/DDBJ whole genome shotgun (WGS) entry which is preliminary data.</text>
</comment>
<protein>
    <recommendedName>
        <fullName evidence="4">C2H2-type domain-containing protein</fullName>
    </recommendedName>
</protein>
<dbReference type="Proteomes" id="UP000620124">
    <property type="component" value="Unassembled WGS sequence"/>
</dbReference>
<dbReference type="EMBL" id="JACAZI010000023">
    <property type="protein sequence ID" value="KAF7336312.1"/>
    <property type="molecule type" value="Genomic_DNA"/>
</dbReference>
<organism evidence="2 3">
    <name type="scientific">Mycena venus</name>
    <dbReference type="NCBI Taxonomy" id="2733690"/>
    <lineage>
        <taxon>Eukaryota</taxon>
        <taxon>Fungi</taxon>
        <taxon>Dikarya</taxon>
        <taxon>Basidiomycota</taxon>
        <taxon>Agaricomycotina</taxon>
        <taxon>Agaricomycetes</taxon>
        <taxon>Agaricomycetidae</taxon>
        <taxon>Agaricales</taxon>
        <taxon>Marasmiineae</taxon>
        <taxon>Mycenaceae</taxon>
        <taxon>Mycena</taxon>
    </lineage>
</organism>
<name>A0A8H7CHM9_9AGAR</name>
<sequence length="961" mass="108377">MPRIVCEGCNVEFSKQGLTSHLRTTKNIQCIRIFESADSEYNSPGNSTSDDDEQFGNLDDAGLPTGHTHFSGDYFGSHYTAEQLGYEEEEDMPPASPPIDDEDDIAAQDHADAVQAVLEDGYEPPATRCPQQQCHTLYGSNFEKETVNPYAPFTSKTDWEVAKWAKLRGAGSTALTDLLQVEGVREALGLSYGTSAQLNAIIDNKLPGRPKFRRSEVVVDNEVFHLYSRDIIECVRALFGDSDFAPYLLVVPERHYIDKEKTVRMYHNMHTGKWWWATQEAVEKEHPGATILPIIISSDKTQLTVFGNKTAYPVYMTLGNIPKEIRRKPSRRGYVLLAYLPTSRMKHITNKASRRRILANVFHACMTYILEPLQTAGVNGIRLASGDGVVRRGHPIFATFVGDYPEQALVTAVKNGDCPTCEVPRDELGDDDGQFPLRNLEHILDALDPLDAGSTIYARACRDVGIKPVYHPFWEGLPYTNIFRSISPDILHQLYQGIVKHLIAWLVECCGEAEIDARCRRLPPNHNIHLFMKGISNLSRVTGKEHDQISRFLLGIIIDIRLPDNLSPVRRLGAVRGILDFVYLAQYPMHTDETLSLLADALDSFHQNKGIFIDLGVRNDFNLPKLHSCKHYVMYIKLYGTTDNYNTEYTERLHIDLAKEAYRSTNFKGEFPQMTLWLERKEKIFRHEKFIQWRLDGSPAPPIIEPLHPGIIYERQLVMTKHPTLKSTKITDLIGSYGATQLREALARFIVHHSDPALSLPQVEAKSRYIHLPFNAVPVFHRIKFTTPDPYTAGGPTDSVIDAVHVQPARQLADGQKIPGLFDTVLVNDGTGELSGVKGLLQTTLLIFFQPLSLIFQDIALHKFELSFQSHIMWLVRYFLLESCLPSTLPTLNGSHHFRPSLNLTICCTKSGVLSRMEFAYQVSSPWPISGEAFTYCQSLVLLLQKIGLPATYLNSVHYSL</sequence>
<evidence type="ECO:0000313" key="2">
    <source>
        <dbReference type="EMBL" id="KAF7336312.1"/>
    </source>
</evidence>
<evidence type="ECO:0008006" key="4">
    <source>
        <dbReference type="Google" id="ProtNLM"/>
    </source>
</evidence>